<keyword evidence="3" id="KW-1185">Reference proteome</keyword>
<gene>
    <name evidence="2" type="ORF">MCHLO_02664</name>
</gene>
<feature type="compositionally biased region" description="Basic residues" evidence="1">
    <location>
        <begin position="184"/>
        <end position="193"/>
    </location>
</feature>
<evidence type="ECO:0000256" key="1">
    <source>
        <dbReference type="SAM" id="MobiDB-lite"/>
    </source>
</evidence>
<organism evidence="2 3">
    <name type="scientific">Mycena chlorophos</name>
    <name type="common">Agaric fungus</name>
    <name type="synonym">Agaricus chlorophos</name>
    <dbReference type="NCBI Taxonomy" id="658473"/>
    <lineage>
        <taxon>Eukaryota</taxon>
        <taxon>Fungi</taxon>
        <taxon>Dikarya</taxon>
        <taxon>Basidiomycota</taxon>
        <taxon>Agaricomycotina</taxon>
        <taxon>Agaricomycetes</taxon>
        <taxon>Agaricomycetidae</taxon>
        <taxon>Agaricales</taxon>
        <taxon>Marasmiineae</taxon>
        <taxon>Mycenaceae</taxon>
        <taxon>Mycena</taxon>
    </lineage>
</organism>
<protein>
    <submittedName>
        <fullName evidence="2">Uncharacterized protein</fullName>
    </submittedName>
</protein>
<name>A0ABQ0L5D5_MYCCL</name>
<reference evidence="2" key="1">
    <citation type="submission" date="2014-09" db="EMBL/GenBank/DDBJ databases">
        <title>Genome sequence of the luminous mushroom Mycena chlorophos for searching fungal bioluminescence genes.</title>
        <authorList>
            <person name="Tanaka Y."/>
            <person name="Kasuga D."/>
            <person name="Oba Y."/>
            <person name="Hase S."/>
            <person name="Sato K."/>
            <person name="Oba Y."/>
            <person name="Sakakibara Y."/>
        </authorList>
    </citation>
    <scope>NUCLEOTIDE SEQUENCE</scope>
</reference>
<feature type="compositionally biased region" description="Pro residues" evidence="1">
    <location>
        <begin position="18"/>
        <end position="35"/>
    </location>
</feature>
<evidence type="ECO:0000313" key="2">
    <source>
        <dbReference type="EMBL" id="GAT45071.1"/>
    </source>
</evidence>
<accession>A0ABQ0L5D5</accession>
<feature type="region of interest" description="Disordered" evidence="1">
    <location>
        <begin position="1"/>
        <end position="43"/>
    </location>
</feature>
<dbReference type="Proteomes" id="UP000815677">
    <property type="component" value="Unassembled WGS sequence"/>
</dbReference>
<sequence length="193" mass="21003">MNTIRLVVYGPRGVAGTPSPPPSTQPRQRTPPSPFSPTATTTTAPSMAVKAFEGIPAVDPPLSTEEVEQRFAARQERVLEVKEAQEPAITAAASGEVDYEAFADDDVIREFPHEELESLNQLSKALMEKDNMKKDNTDKDKKKARKARRAPAPVNGNEFQSGPGASEDDWIVSESVVPTPRPSPAKRRRVDGA</sequence>
<proteinExistence type="predicted"/>
<feature type="compositionally biased region" description="Basic and acidic residues" evidence="1">
    <location>
        <begin position="126"/>
        <end position="141"/>
    </location>
</feature>
<evidence type="ECO:0000313" key="3">
    <source>
        <dbReference type="Proteomes" id="UP000815677"/>
    </source>
</evidence>
<feature type="region of interest" description="Disordered" evidence="1">
    <location>
        <begin position="123"/>
        <end position="193"/>
    </location>
</feature>
<dbReference type="EMBL" id="DF840652">
    <property type="protein sequence ID" value="GAT45071.1"/>
    <property type="molecule type" value="Genomic_DNA"/>
</dbReference>